<dbReference type="GO" id="GO:0009103">
    <property type="term" value="P:lipopolysaccharide biosynthetic process"/>
    <property type="evidence" value="ECO:0007669"/>
    <property type="project" value="TreeGrafter"/>
</dbReference>
<dbReference type="Proteomes" id="UP000386847">
    <property type="component" value="Chromosome"/>
</dbReference>
<dbReference type="Gene3D" id="3.40.50.2000">
    <property type="entry name" value="Glycogen Phosphorylase B"/>
    <property type="match status" value="1"/>
</dbReference>
<keyword evidence="1 2" id="KW-0808">Transferase</keyword>
<name>A0A5Q2FDA0_9ACTN</name>
<sequence>MTVHFVLPGYAPRPVGGYRVVYEYAYWIAKNQKDGVIVHHVPVADAVYTRPVTIDHIRGLASRELRAFVDRPKKYGVPWFPATKELECRYGIDHLSARLCDGDIVIATAAQTALHVGRILKRKPEVLGVNFIQHLETWSTRASLVEAAWRLPMLRIVIAPWLEEHGKSLGVESLLVPNAIDPSTFEAGEPVCRRAESVVAMLSDAPFKRADVLIAALVEVSRRRPGVVLTCFGVGPRPEELPSYIGYIRNPSRSEVAALMKSARVYVCASDAEGWHLPPAEALLSGTAVASTDIGGVRAYADGAALFSPPGDSLALAENTLQLLTQTDIAQSLVAVGHERLRTYSPDDAAAAFWNAVQRVREPLNEKGK</sequence>
<dbReference type="PANTHER" id="PTHR46401:SF2">
    <property type="entry name" value="GLYCOSYLTRANSFERASE WBBK-RELATED"/>
    <property type="match status" value="1"/>
</dbReference>
<organism evidence="2 3">
    <name type="scientific">Raineyella fluvialis</name>
    <dbReference type="NCBI Taxonomy" id="2662261"/>
    <lineage>
        <taxon>Bacteria</taxon>
        <taxon>Bacillati</taxon>
        <taxon>Actinomycetota</taxon>
        <taxon>Actinomycetes</taxon>
        <taxon>Propionibacteriales</taxon>
        <taxon>Propionibacteriaceae</taxon>
        <taxon>Raineyella</taxon>
    </lineage>
</organism>
<dbReference type="SUPFAM" id="SSF53756">
    <property type="entry name" value="UDP-Glycosyltransferase/glycogen phosphorylase"/>
    <property type="match status" value="1"/>
</dbReference>
<accession>A0A5Q2FDA0</accession>
<dbReference type="EMBL" id="CP045725">
    <property type="protein sequence ID" value="QGF23404.1"/>
    <property type="molecule type" value="Genomic_DNA"/>
</dbReference>
<evidence type="ECO:0000313" key="3">
    <source>
        <dbReference type="Proteomes" id="UP000386847"/>
    </source>
</evidence>
<dbReference type="PANTHER" id="PTHR46401">
    <property type="entry name" value="GLYCOSYLTRANSFERASE WBBK-RELATED"/>
    <property type="match status" value="1"/>
</dbReference>
<evidence type="ECO:0000313" key="2">
    <source>
        <dbReference type="EMBL" id="QGF23404.1"/>
    </source>
</evidence>
<protein>
    <submittedName>
        <fullName evidence="2">Glycosyltransferase</fullName>
    </submittedName>
</protein>
<dbReference type="KEGG" id="rain:Rai3103_06695"/>
<gene>
    <name evidence="2" type="ORF">Rai3103_06695</name>
</gene>
<dbReference type="Gene3D" id="3.40.50.11090">
    <property type="match status" value="1"/>
</dbReference>
<dbReference type="CDD" id="cd03801">
    <property type="entry name" value="GT4_PimA-like"/>
    <property type="match status" value="1"/>
</dbReference>
<dbReference type="AlphaFoldDB" id="A0A5Q2FDA0"/>
<keyword evidence="3" id="KW-1185">Reference proteome</keyword>
<reference evidence="2 3" key="1">
    <citation type="submission" date="2019-10" db="EMBL/GenBank/DDBJ databases">
        <title>Genomic analysis of Raineyella sp. CBA3103.</title>
        <authorList>
            <person name="Roh S.W."/>
        </authorList>
    </citation>
    <scope>NUCLEOTIDE SEQUENCE [LARGE SCALE GENOMIC DNA]</scope>
    <source>
        <strain evidence="2 3">CBA3103</strain>
    </source>
</reference>
<dbReference type="Pfam" id="PF13692">
    <property type="entry name" value="Glyco_trans_1_4"/>
    <property type="match status" value="1"/>
</dbReference>
<evidence type="ECO:0000256" key="1">
    <source>
        <dbReference type="ARBA" id="ARBA00022679"/>
    </source>
</evidence>
<dbReference type="GO" id="GO:0016757">
    <property type="term" value="F:glycosyltransferase activity"/>
    <property type="evidence" value="ECO:0007669"/>
    <property type="project" value="TreeGrafter"/>
</dbReference>
<proteinExistence type="predicted"/>